<comment type="caution">
    <text evidence="2">The sequence shown here is derived from an EMBL/GenBank/DDBJ whole genome shotgun (WGS) entry which is preliminary data.</text>
</comment>
<feature type="non-terminal residue" evidence="2">
    <location>
        <position position="1"/>
    </location>
</feature>
<gene>
    <name evidence="2" type="ORF">LCGC14_2717910</name>
</gene>
<reference evidence="2" key="1">
    <citation type="journal article" date="2015" name="Nature">
        <title>Complex archaea that bridge the gap between prokaryotes and eukaryotes.</title>
        <authorList>
            <person name="Spang A."/>
            <person name="Saw J.H."/>
            <person name="Jorgensen S.L."/>
            <person name="Zaremba-Niedzwiedzka K."/>
            <person name="Martijn J."/>
            <person name="Lind A.E."/>
            <person name="van Eijk R."/>
            <person name="Schleper C."/>
            <person name="Guy L."/>
            <person name="Ettema T.J."/>
        </authorList>
    </citation>
    <scope>NUCLEOTIDE SEQUENCE</scope>
</reference>
<name>A0A0F9BK25_9ZZZZ</name>
<organism evidence="2">
    <name type="scientific">marine sediment metagenome</name>
    <dbReference type="NCBI Taxonomy" id="412755"/>
    <lineage>
        <taxon>unclassified sequences</taxon>
        <taxon>metagenomes</taxon>
        <taxon>ecological metagenomes</taxon>
    </lineage>
</organism>
<evidence type="ECO:0000256" key="1">
    <source>
        <dbReference type="SAM" id="MobiDB-lite"/>
    </source>
</evidence>
<sequence>YKHGERWTTFRWNAEDSELVDRAQIERLEEDYGRDSNTYRVKVLGLPPVSDEQTLIPWDWIQDAIRRPVEPLATDALIKGLDCGAGGNKSVIATRKGPLVYPFKRNNSADSVQVANWAGNDIDAERPDVVRVDTIGIGWAIEGMLREKKGSVVEAADARRMSDEPDKYYNKRAEMYWRLREQHERGAISLPDDPDLMDQLGAMKCEFVKSKIKIVDKKKIMHEIGHSPDEAEALALTYFYPDTMASRITASRHRTERSPSRSATAWMAG</sequence>
<evidence type="ECO:0000313" key="2">
    <source>
        <dbReference type="EMBL" id="KKK90944.1"/>
    </source>
</evidence>
<dbReference type="AlphaFoldDB" id="A0A0F9BK25"/>
<proteinExistence type="predicted"/>
<dbReference type="Gene3D" id="3.30.420.240">
    <property type="match status" value="1"/>
</dbReference>
<feature type="region of interest" description="Disordered" evidence="1">
    <location>
        <begin position="249"/>
        <end position="269"/>
    </location>
</feature>
<accession>A0A0F9BK25</accession>
<dbReference type="EMBL" id="LAZR01048873">
    <property type="protein sequence ID" value="KKK90944.1"/>
    <property type="molecule type" value="Genomic_DNA"/>
</dbReference>
<protein>
    <recommendedName>
        <fullName evidence="3">Terminase large subunit gp17-like C-terminal domain-containing protein</fullName>
    </recommendedName>
</protein>
<evidence type="ECO:0008006" key="3">
    <source>
        <dbReference type="Google" id="ProtNLM"/>
    </source>
</evidence>